<dbReference type="InterPro" id="IPR001279">
    <property type="entry name" value="Metallo-B-lactamas"/>
</dbReference>
<dbReference type="SMART" id="SM00849">
    <property type="entry name" value="Lactamase_B"/>
    <property type="match status" value="1"/>
</dbReference>
<keyword evidence="2" id="KW-0378">Hydrolase</keyword>
<evidence type="ECO:0000313" key="2">
    <source>
        <dbReference type="EMBL" id="RFA31878.1"/>
    </source>
</evidence>
<dbReference type="OrthoDB" id="9802991at2"/>
<dbReference type="EMBL" id="NFZW01000038">
    <property type="protein sequence ID" value="RFA31878.1"/>
    <property type="molecule type" value="Genomic_DNA"/>
</dbReference>
<gene>
    <name evidence="2" type="ORF">CAL65_21130</name>
</gene>
<accession>A0A3E0WGJ9</accession>
<dbReference type="GO" id="GO:0016787">
    <property type="term" value="F:hydrolase activity"/>
    <property type="evidence" value="ECO:0007669"/>
    <property type="project" value="UniProtKB-KW"/>
</dbReference>
<evidence type="ECO:0000313" key="3">
    <source>
        <dbReference type="Proteomes" id="UP000256763"/>
    </source>
</evidence>
<reference evidence="3" key="1">
    <citation type="submission" date="2017-05" db="EMBL/GenBank/DDBJ databases">
        <authorList>
            <person name="Sharma S."/>
            <person name="Sidhu C."/>
            <person name="Pinnaka A.K."/>
        </authorList>
    </citation>
    <scope>NUCLEOTIDE SEQUENCE [LARGE SCALE GENOMIC DNA]</scope>
    <source>
        <strain evidence="3">AK93</strain>
    </source>
</reference>
<feature type="domain" description="Metallo-beta-lactamase" evidence="1">
    <location>
        <begin position="21"/>
        <end position="184"/>
    </location>
</feature>
<comment type="caution">
    <text evidence="2">The sequence shown here is derived from an EMBL/GenBank/DDBJ whole genome shotgun (WGS) entry which is preliminary data.</text>
</comment>
<sequence length="210" mass="23212">MQQLLPDLWETEVERPAPGLTTHAYLLLRPHGNILFYNTSRASSWPVIEELGGIAWQLLSHQDEVGGSLRSIRERFGAKLGIHEDEREVAAEFCEPDLLFREPGPLFDGVEVIPTPGHTPGSTCFLVTGQDGLRYLFTGDTLYRAKRGVWRAGMIDGYSNRSQLRSSLRLLQTLSPDVAISSAFTGNAGHQRLDGNEWQQLVGEALAALG</sequence>
<evidence type="ECO:0000259" key="1">
    <source>
        <dbReference type="SMART" id="SM00849"/>
    </source>
</evidence>
<dbReference type="SUPFAM" id="SSF56281">
    <property type="entry name" value="Metallo-hydrolase/oxidoreductase"/>
    <property type="match status" value="1"/>
</dbReference>
<dbReference type="PANTHER" id="PTHR42773">
    <property type="entry name" value="METALLO-BETA-LACTAMASE-RELATED"/>
    <property type="match status" value="1"/>
</dbReference>
<dbReference type="AlphaFoldDB" id="A0A3E0WGJ9"/>
<dbReference type="Proteomes" id="UP000256763">
    <property type="component" value="Unassembled WGS sequence"/>
</dbReference>
<dbReference type="Gene3D" id="3.60.15.10">
    <property type="entry name" value="Ribonuclease Z/Hydroxyacylglutathione hydrolase-like"/>
    <property type="match status" value="1"/>
</dbReference>
<dbReference type="Pfam" id="PF00753">
    <property type="entry name" value="Lactamase_B"/>
    <property type="match status" value="1"/>
</dbReference>
<dbReference type="InterPro" id="IPR036866">
    <property type="entry name" value="RibonucZ/Hydroxyglut_hydro"/>
</dbReference>
<dbReference type="PANTHER" id="PTHR42773:SF1">
    <property type="entry name" value="METALLO-BETA-LACTAMASE FAMILY PROTEIN"/>
    <property type="match status" value="1"/>
</dbReference>
<proteinExistence type="predicted"/>
<name>A0A3E0WGJ9_9GAMM</name>
<dbReference type="RefSeq" id="WP_116303353.1">
    <property type="nucleotide sequence ID" value="NZ_NFZV01000020.1"/>
</dbReference>
<organism evidence="2 3">
    <name type="scientific">Alkalilimnicola ehrlichii</name>
    <dbReference type="NCBI Taxonomy" id="351052"/>
    <lineage>
        <taxon>Bacteria</taxon>
        <taxon>Pseudomonadati</taxon>
        <taxon>Pseudomonadota</taxon>
        <taxon>Gammaproteobacteria</taxon>
        <taxon>Chromatiales</taxon>
        <taxon>Ectothiorhodospiraceae</taxon>
        <taxon>Alkalilimnicola</taxon>
    </lineage>
</organism>
<protein>
    <submittedName>
        <fullName evidence="2">MBL fold metallo-hydrolase</fullName>
    </submittedName>
</protein>
<keyword evidence="3" id="KW-1185">Reference proteome</keyword>